<gene>
    <name evidence="2" type="ORF">C4F50_19390</name>
</gene>
<evidence type="ECO:0000313" key="2">
    <source>
        <dbReference type="EMBL" id="MBE8727088.1"/>
    </source>
</evidence>
<reference evidence="2 3" key="1">
    <citation type="submission" date="2018-07" db="EMBL/GenBank/DDBJ databases">
        <title>Genome assembly of strain KB82.</title>
        <authorList>
            <person name="Kukolya J."/>
            <person name="Horvath B."/>
            <person name="Nagy I."/>
            <person name="Toth A."/>
        </authorList>
    </citation>
    <scope>NUCLEOTIDE SEQUENCE [LARGE SCALE GENOMIC DNA]</scope>
    <source>
        <strain evidence="2 3">Kb82</strain>
    </source>
</reference>
<keyword evidence="3" id="KW-1185">Reference proteome</keyword>
<keyword evidence="1" id="KW-0732">Signal</keyword>
<sequence>MKLKIIIPLFLLFSFNGNSQTNTKLNIDDLVSNYIKELQSRKIDTISVYESYCVGCVMTFDSPLNDDAEKCIDDLTNSPVFIFWKEKEKTFLSKANYCYEYSKILIRNDNFWQIYF</sequence>
<dbReference type="RefSeq" id="WP_194140246.1">
    <property type="nucleotide sequence ID" value="NZ_PRDM01000004.1"/>
</dbReference>
<dbReference type="Proteomes" id="UP000640614">
    <property type="component" value="Unassembled WGS sequence"/>
</dbReference>
<comment type="caution">
    <text evidence="2">The sequence shown here is derived from an EMBL/GenBank/DDBJ whole genome shotgun (WGS) entry which is preliminary data.</text>
</comment>
<name>A0ABR9TP17_9FLAO</name>
<evidence type="ECO:0000256" key="1">
    <source>
        <dbReference type="SAM" id="SignalP"/>
    </source>
</evidence>
<organism evidence="2 3">
    <name type="scientific">Flavobacterium hungaricum</name>
    <dbReference type="NCBI Taxonomy" id="2082725"/>
    <lineage>
        <taxon>Bacteria</taxon>
        <taxon>Pseudomonadati</taxon>
        <taxon>Bacteroidota</taxon>
        <taxon>Flavobacteriia</taxon>
        <taxon>Flavobacteriales</taxon>
        <taxon>Flavobacteriaceae</taxon>
        <taxon>Flavobacterium</taxon>
    </lineage>
</organism>
<proteinExistence type="predicted"/>
<evidence type="ECO:0000313" key="3">
    <source>
        <dbReference type="Proteomes" id="UP000640614"/>
    </source>
</evidence>
<accession>A0ABR9TP17</accession>
<protein>
    <submittedName>
        <fullName evidence="2">Uncharacterized protein</fullName>
    </submittedName>
</protein>
<feature type="signal peptide" evidence="1">
    <location>
        <begin position="1"/>
        <end position="19"/>
    </location>
</feature>
<feature type="chain" id="PRO_5045282873" evidence="1">
    <location>
        <begin position="20"/>
        <end position="116"/>
    </location>
</feature>
<dbReference type="EMBL" id="PRDM01000004">
    <property type="protein sequence ID" value="MBE8727088.1"/>
    <property type="molecule type" value="Genomic_DNA"/>
</dbReference>